<dbReference type="InterPro" id="IPR014756">
    <property type="entry name" value="Ig_E-set"/>
</dbReference>
<sequence>MRLSLGLSVCGLLKGKPSPLWPRSRGRYISAWHLDLQVRNRRDPKPENSRSKAREFCDKESGPNTVTANSGKNLKPQRSLLARRCTQADAKRSFSFARRKQRGDAEPLRSAAVPNMRARDFLLLSILNSRIPEVTLTGMKTDLKVDLQNTGDNIYKATYCPTVPGAYLLNVMWSDRQVKGCPLKVTVSAVCDAAKVLCSGEGLGIGTVGKDIRSFIDTRRAGPGVKTGKTIGGRGAGRSEADPRAALPARDARGGAVRCYRRNNRLSLFNLNDAQYSPFYVRNRRFRALPPEPYHCAAPLVPFPPSHSPLPRRPYLGSSIAPTTTLTRLRPSLPDRARTPSSYAASSSAMSPLFLIDPFSKSSKTFKKSIFTKHDNANNTNNTKREEKQMIIHAKVRRRVGMPKRR</sequence>
<dbReference type="PANTHER" id="PTHR38537">
    <property type="entry name" value="JITTERBUG, ISOFORM N"/>
    <property type="match status" value="1"/>
</dbReference>
<dbReference type="GO" id="GO:0030036">
    <property type="term" value="P:actin cytoskeleton organization"/>
    <property type="evidence" value="ECO:0007669"/>
    <property type="project" value="InterPro"/>
</dbReference>
<dbReference type="InterPro" id="IPR001298">
    <property type="entry name" value="Filamin/ABP280_rpt"/>
</dbReference>
<dbReference type="InterPro" id="IPR017868">
    <property type="entry name" value="Filamin/ABP280_repeat-like"/>
</dbReference>
<dbReference type="GO" id="GO:0051015">
    <property type="term" value="F:actin filament binding"/>
    <property type="evidence" value="ECO:0007669"/>
    <property type="project" value="InterPro"/>
</dbReference>
<dbReference type="PROSITE" id="PS50194">
    <property type="entry name" value="FILAMIN_REPEAT"/>
    <property type="match status" value="1"/>
</dbReference>
<dbReference type="PANTHER" id="PTHR38537:SF13">
    <property type="entry name" value="JITTERBUG, ISOFORM N"/>
    <property type="match status" value="1"/>
</dbReference>
<dbReference type="AlphaFoldDB" id="A0A9P0A1K4"/>
<dbReference type="Pfam" id="PF00630">
    <property type="entry name" value="Filamin"/>
    <property type="match status" value="1"/>
</dbReference>
<name>A0A9P0A1K4_BEMTA</name>
<feature type="compositionally biased region" description="Basic and acidic residues" evidence="4">
    <location>
        <begin position="40"/>
        <end position="61"/>
    </location>
</feature>
<feature type="compositionally biased region" description="Polar residues" evidence="4">
    <location>
        <begin position="62"/>
        <end position="72"/>
    </location>
</feature>
<protein>
    <submittedName>
        <fullName evidence="5">Uncharacterized protein</fullName>
    </submittedName>
</protein>
<evidence type="ECO:0000313" key="5">
    <source>
        <dbReference type="EMBL" id="CAH0381358.1"/>
    </source>
</evidence>
<dbReference type="SUPFAM" id="SSF81296">
    <property type="entry name" value="E set domains"/>
    <property type="match status" value="1"/>
</dbReference>
<reference evidence="5" key="1">
    <citation type="submission" date="2021-12" db="EMBL/GenBank/DDBJ databases">
        <authorList>
            <person name="King R."/>
        </authorList>
    </citation>
    <scope>NUCLEOTIDE SEQUENCE</scope>
</reference>
<evidence type="ECO:0000256" key="3">
    <source>
        <dbReference type="PROSITE-ProRule" id="PRU00087"/>
    </source>
</evidence>
<dbReference type="InterPro" id="IPR013783">
    <property type="entry name" value="Ig-like_fold"/>
</dbReference>
<dbReference type="EMBL" id="OU963862">
    <property type="protein sequence ID" value="CAH0381358.1"/>
    <property type="molecule type" value="Genomic_DNA"/>
</dbReference>
<feature type="repeat" description="Filamin" evidence="3">
    <location>
        <begin position="133"/>
        <end position="187"/>
    </location>
</feature>
<dbReference type="Proteomes" id="UP001152759">
    <property type="component" value="Chromosome 1"/>
</dbReference>
<keyword evidence="2" id="KW-0677">Repeat</keyword>
<accession>A0A9P0A1K4</accession>
<evidence type="ECO:0000313" key="6">
    <source>
        <dbReference type="Proteomes" id="UP001152759"/>
    </source>
</evidence>
<dbReference type="InterPro" id="IPR044801">
    <property type="entry name" value="Filamin"/>
</dbReference>
<evidence type="ECO:0000256" key="2">
    <source>
        <dbReference type="ARBA" id="ARBA00022737"/>
    </source>
</evidence>
<proteinExistence type="inferred from homology"/>
<dbReference type="SMART" id="SM00557">
    <property type="entry name" value="IG_FLMN"/>
    <property type="match status" value="1"/>
</dbReference>
<organism evidence="5 6">
    <name type="scientific">Bemisia tabaci</name>
    <name type="common">Sweetpotato whitefly</name>
    <name type="synonym">Aleurodes tabaci</name>
    <dbReference type="NCBI Taxonomy" id="7038"/>
    <lineage>
        <taxon>Eukaryota</taxon>
        <taxon>Metazoa</taxon>
        <taxon>Ecdysozoa</taxon>
        <taxon>Arthropoda</taxon>
        <taxon>Hexapoda</taxon>
        <taxon>Insecta</taxon>
        <taxon>Pterygota</taxon>
        <taxon>Neoptera</taxon>
        <taxon>Paraneoptera</taxon>
        <taxon>Hemiptera</taxon>
        <taxon>Sternorrhyncha</taxon>
        <taxon>Aleyrodoidea</taxon>
        <taxon>Aleyrodidae</taxon>
        <taxon>Aleyrodinae</taxon>
        <taxon>Bemisia</taxon>
    </lineage>
</organism>
<comment type="similarity">
    <text evidence="1">Belongs to the filamin family.</text>
</comment>
<evidence type="ECO:0000256" key="1">
    <source>
        <dbReference type="ARBA" id="ARBA00009238"/>
    </source>
</evidence>
<keyword evidence="6" id="KW-1185">Reference proteome</keyword>
<gene>
    <name evidence="5" type="ORF">BEMITA_LOCUS1021</name>
</gene>
<feature type="region of interest" description="Disordered" evidence="4">
    <location>
        <begin position="223"/>
        <end position="245"/>
    </location>
</feature>
<feature type="region of interest" description="Disordered" evidence="4">
    <location>
        <begin position="40"/>
        <end position="72"/>
    </location>
</feature>
<dbReference type="Gene3D" id="2.60.40.10">
    <property type="entry name" value="Immunoglobulins"/>
    <property type="match status" value="1"/>
</dbReference>
<evidence type="ECO:0000256" key="4">
    <source>
        <dbReference type="SAM" id="MobiDB-lite"/>
    </source>
</evidence>